<evidence type="ECO:0000313" key="3">
    <source>
        <dbReference type="Proteomes" id="UP000694416"/>
    </source>
</evidence>
<dbReference type="SUPFAM" id="SSF52777">
    <property type="entry name" value="CoA-dependent acyltransferases"/>
    <property type="match status" value="1"/>
</dbReference>
<dbReference type="InterPro" id="IPR042231">
    <property type="entry name" value="Cho/carn_acyl_trans_2"/>
</dbReference>
<feature type="domain" description="Choline/carnitine acyltransferase" evidence="1">
    <location>
        <begin position="4"/>
        <end position="51"/>
    </location>
</feature>
<dbReference type="Ensembl" id="ENSPTET00000006721.1">
    <property type="protein sequence ID" value="ENSPTEP00000004304.1"/>
    <property type="gene ID" value="ENSPTEG00000005053.1"/>
</dbReference>
<reference evidence="2" key="2">
    <citation type="submission" date="2025-09" db="UniProtKB">
        <authorList>
            <consortium name="Ensembl"/>
        </authorList>
    </citation>
    <scope>IDENTIFICATION</scope>
</reference>
<keyword evidence="3" id="KW-1185">Reference proteome</keyword>
<dbReference type="InterPro" id="IPR039551">
    <property type="entry name" value="Cho/carn_acyl_trans"/>
</dbReference>
<accession>A0A8C9GFW7</accession>
<organism evidence="2 3">
    <name type="scientific">Piliocolobus tephrosceles</name>
    <name type="common">Ugandan red Colobus</name>
    <dbReference type="NCBI Taxonomy" id="591936"/>
    <lineage>
        <taxon>Eukaryota</taxon>
        <taxon>Metazoa</taxon>
        <taxon>Chordata</taxon>
        <taxon>Craniata</taxon>
        <taxon>Vertebrata</taxon>
        <taxon>Euteleostomi</taxon>
        <taxon>Mammalia</taxon>
        <taxon>Eutheria</taxon>
        <taxon>Euarchontoglires</taxon>
        <taxon>Primates</taxon>
        <taxon>Haplorrhini</taxon>
        <taxon>Catarrhini</taxon>
        <taxon>Cercopithecidae</taxon>
        <taxon>Colobinae</taxon>
        <taxon>Piliocolobus</taxon>
    </lineage>
</organism>
<dbReference type="AlphaFoldDB" id="A0A8C9GFW7"/>
<protein>
    <recommendedName>
        <fullName evidence="1">Choline/carnitine acyltransferase domain-containing protein</fullName>
    </recommendedName>
</protein>
<name>A0A8C9GFW7_9PRIM</name>
<evidence type="ECO:0000313" key="2">
    <source>
        <dbReference type="Ensembl" id="ENSPTEP00000004304.1"/>
    </source>
</evidence>
<reference evidence="2" key="1">
    <citation type="submission" date="2025-08" db="UniProtKB">
        <authorList>
            <consortium name="Ensembl"/>
        </authorList>
    </citation>
    <scope>IDENTIFICATION</scope>
</reference>
<evidence type="ECO:0000259" key="1">
    <source>
        <dbReference type="Pfam" id="PF00755"/>
    </source>
</evidence>
<proteinExistence type="predicted"/>
<dbReference type="Gene3D" id="3.30.559.70">
    <property type="entry name" value="Choline/Carnitine o-acyltransferase, domain 2"/>
    <property type="match status" value="1"/>
</dbReference>
<sequence>MPWRSIFTVCLDAPMPRVSEDVYRSHVAGQMLHGGGSRLNSGNRWFDKTLQNKHISLGWPPPWSQNGPRL</sequence>
<dbReference type="Pfam" id="PF00755">
    <property type="entry name" value="Carn_acyltransf"/>
    <property type="match status" value="1"/>
</dbReference>
<dbReference type="Proteomes" id="UP000694416">
    <property type="component" value="Unplaced"/>
</dbReference>